<comment type="caution">
    <text evidence="2">The sequence shown here is derived from an EMBL/GenBank/DDBJ whole genome shotgun (WGS) entry which is preliminary data.</text>
</comment>
<feature type="region of interest" description="Disordered" evidence="1">
    <location>
        <begin position="871"/>
        <end position="973"/>
    </location>
</feature>
<feature type="compositionally biased region" description="Polar residues" evidence="1">
    <location>
        <begin position="938"/>
        <end position="952"/>
    </location>
</feature>
<keyword evidence="3" id="KW-1185">Reference proteome</keyword>
<feature type="compositionally biased region" description="Pro residues" evidence="1">
    <location>
        <begin position="1"/>
        <end position="12"/>
    </location>
</feature>
<dbReference type="PANTHER" id="PTHR35767">
    <property type="entry name" value="HAPLESS PROTEIN"/>
    <property type="match status" value="1"/>
</dbReference>
<name>A0A7J0DBH2_9ERIC</name>
<feature type="compositionally biased region" description="Polar residues" evidence="1">
    <location>
        <begin position="167"/>
        <end position="177"/>
    </location>
</feature>
<dbReference type="Gene3D" id="3.30.160.60">
    <property type="entry name" value="Classic Zinc Finger"/>
    <property type="match status" value="1"/>
</dbReference>
<proteinExistence type="predicted"/>
<feature type="compositionally biased region" description="Basic and acidic residues" evidence="1">
    <location>
        <begin position="924"/>
        <end position="937"/>
    </location>
</feature>
<evidence type="ECO:0000256" key="1">
    <source>
        <dbReference type="SAM" id="MobiDB-lite"/>
    </source>
</evidence>
<feature type="region of interest" description="Disordered" evidence="1">
    <location>
        <begin position="1"/>
        <end position="53"/>
    </location>
</feature>
<feature type="compositionally biased region" description="Polar residues" evidence="1">
    <location>
        <begin position="911"/>
        <end position="923"/>
    </location>
</feature>
<reference evidence="3" key="1">
    <citation type="submission" date="2019-07" db="EMBL/GenBank/DDBJ databases">
        <title>De Novo Assembly of kiwifruit Actinidia rufa.</title>
        <authorList>
            <person name="Sugita-Konishi S."/>
            <person name="Sato K."/>
            <person name="Mori E."/>
            <person name="Abe Y."/>
            <person name="Kisaki G."/>
            <person name="Hamano K."/>
            <person name="Suezawa K."/>
            <person name="Otani M."/>
            <person name="Fukuda T."/>
            <person name="Manabe T."/>
            <person name="Gomi K."/>
            <person name="Tabuchi M."/>
            <person name="Akimitsu K."/>
            <person name="Kataoka I."/>
        </authorList>
    </citation>
    <scope>NUCLEOTIDE SEQUENCE [LARGE SCALE GENOMIC DNA]</scope>
    <source>
        <strain evidence="3">cv. Fuchu</strain>
    </source>
</reference>
<feature type="region of interest" description="Disordered" evidence="1">
    <location>
        <begin position="164"/>
        <end position="192"/>
    </location>
</feature>
<dbReference type="PANTHER" id="PTHR35767:SF1">
    <property type="entry name" value="HAPLESS PROTEIN"/>
    <property type="match status" value="1"/>
</dbReference>
<accession>A0A7J0DBH2</accession>
<evidence type="ECO:0000313" key="3">
    <source>
        <dbReference type="Proteomes" id="UP000585474"/>
    </source>
</evidence>
<feature type="region of interest" description="Disordered" evidence="1">
    <location>
        <begin position="762"/>
        <end position="788"/>
    </location>
</feature>
<feature type="compositionally biased region" description="Basic and acidic residues" evidence="1">
    <location>
        <begin position="27"/>
        <end position="38"/>
    </location>
</feature>
<dbReference type="OrthoDB" id="1929441at2759"/>
<dbReference type="Proteomes" id="UP000585474">
    <property type="component" value="Unassembled WGS sequence"/>
</dbReference>
<evidence type="ECO:0000313" key="2">
    <source>
        <dbReference type="EMBL" id="GFS31680.1"/>
    </source>
</evidence>
<feature type="compositionally biased region" description="Low complexity" evidence="1">
    <location>
        <begin position="539"/>
        <end position="548"/>
    </location>
</feature>
<feature type="compositionally biased region" description="Basic and acidic residues" evidence="1">
    <location>
        <begin position="955"/>
        <end position="965"/>
    </location>
</feature>
<gene>
    <name evidence="2" type="ORF">Acr_00g0018560</name>
</gene>
<sequence>MLSIENPPPDPSCPCEKISQLKSSSSDGDKRALDDKPDLLIPGLVDNDDNNKNPVPNFSIRDYVFSSRSKDIKTNWPFSQKYLQLCLNYGLKDLLPPFHPIEFVRNQPNERCAVETSLAGKENIRNSDGDVRGPTDRCVSATSGNSGCNQKKLAVDCVNIGSGGSEGSKQVSLAENSLKSHSDRTHFVGSESNPLPEALAAKLETSGPSTSQSTNQPAVKKCRLIVKVGTTGSDPCSNRDLAAGCVAFSETMASKVCPVCKNFSSSSNTTLNAHIDRCLSLESTMKWTPDSRVVKHRINPRKTRLVVDIYETAPHCTLEDLDRRNGTNWAVNSSFPTQENVACREGEKQRVSPVNFKDKGDEGAVYIDANGTKVRILSKFNDASLVPKNEADLGPGKPLKGGRGSKLISTYKKKHQTQKHLKYLKLDQPSKQYRSSKSRHTTEVCGEKEINFPLKEDCMKEESPTQRFKAQEQIKPNDSGTMMKWACSKRTSLLKRHSHREGLQQVGYNFRQELAVGSDQSGLGDSYMERSCFRKTPNSYESQLSSPESSKRTDTSSLKTPFSEFNEEPTVRKRVGFSSFGSQVRGTERFLEPPQRSVKQLRVDSALGDGSRKDFANKTPYLGKQFVEVNAGSVQNSSRDVCSNLSRSHCGFSSKVMTNFSSLRKHYLSVSQSSMPKSKYKLNNKFSSHKKLDKKVVTLPSKVVGKHNAKEKHAENQSRIEGITRKKFSNLKIRRKRATLSISQNEESMPLKCPSECHSHEVGNNVDSSARVGRDSDNTFDGTGSGRKGFQTHGNYYTVIRPLDSDLGGNATSLSISLDSEIHKLASPSNGLSDSFQSVGFKRSLPGAETPSCPTNQRFGDEEEMFCADVGTGMDSKDGPGNYFSEVDPIPIPGPPGSYLPSPRDMGSEDLQGNSSITTSRVQSSEDHHDLADRDSSDSPVSAMSTISNSTIPRCDSKSSEKSAASHDAVAENNASVPQATTVLAERINLDESKVNVIVPEKGPVNFRNDQPCCCSRKEGMSQGVSLNFQEWQRLRRRILGNQLTCDPNMRPNSLNSVPEVVSLGNFPNTESEKAVLPVTRTVVGPVSVNASVGSSLKSPAYSEYDSASPLASNPVLRLMGKNLMVINRDENVTEQCRPAQSSSLKDHQTPQFQMLSGVFPGNIQNEDFPPFYHTVCQHPIVSSQNQCNPGFEPKLSNSFGSYVTSKMPQTSSHATAGVFLGKTQHRNADFNSNPLKEIIIIDDTHDREADNVSAADAPKFDGRRENRVTSASVSIPMASNYNSRHVNPFYSYQPQDSSSSYSRSHMVQKNASFQMPPNLLMASSSSTGHLRSSLYYSPSFS</sequence>
<protein>
    <submittedName>
        <fullName evidence="2">Hapless 8</fullName>
    </submittedName>
</protein>
<dbReference type="EMBL" id="BJWL01000150">
    <property type="protein sequence ID" value="GFS31680.1"/>
    <property type="molecule type" value="Genomic_DNA"/>
</dbReference>
<feature type="region of interest" description="Disordered" evidence="1">
    <location>
        <begin position="538"/>
        <end position="565"/>
    </location>
</feature>
<organism evidence="2 3">
    <name type="scientific">Actinidia rufa</name>
    <dbReference type="NCBI Taxonomy" id="165716"/>
    <lineage>
        <taxon>Eukaryota</taxon>
        <taxon>Viridiplantae</taxon>
        <taxon>Streptophyta</taxon>
        <taxon>Embryophyta</taxon>
        <taxon>Tracheophyta</taxon>
        <taxon>Spermatophyta</taxon>
        <taxon>Magnoliopsida</taxon>
        <taxon>eudicotyledons</taxon>
        <taxon>Gunneridae</taxon>
        <taxon>Pentapetalae</taxon>
        <taxon>asterids</taxon>
        <taxon>Ericales</taxon>
        <taxon>Actinidiaceae</taxon>
        <taxon>Actinidia</taxon>
    </lineage>
</organism>